<dbReference type="AlphaFoldDB" id="A0A814E461"/>
<comment type="caution">
    <text evidence="3">The sequence shown here is derived from an EMBL/GenBank/DDBJ whole genome shotgun (WGS) entry which is preliminary data.</text>
</comment>
<keyword evidence="5" id="KW-1185">Reference proteome</keyword>
<reference evidence="3" key="1">
    <citation type="submission" date="2021-02" db="EMBL/GenBank/DDBJ databases">
        <authorList>
            <person name="Nowell W R."/>
        </authorList>
    </citation>
    <scope>NUCLEOTIDE SEQUENCE</scope>
</reference>
<feature type="binding site" evidence="1">
    <location>
        <position position="85"/>
    </location>
    <ligand>
        <name>Mg(2+)</name>
        <dbReference type="ChEBI" id="CHEBI:18420"/>
        <label>1</label>
    </ligand>
</feature>
<dbReference type="EMBL" id="CAJNOQ010002488">
    <property type="protein sequence ID" value="CAF0961130.1"/>
    <property type="molecule type" value="Genomic_DNA"/>
</dbReference>
<evidence type="ECO:0000256" key="1">
    <source>
        <dbReference type="PIRSR" id="PIRSR605502-1"/>
    </source>
</evidence>
<evidence type="ECO:0008006" key="6">
    <source>
        <dbReference type="Google" id="ProtNLM"/>
    </source>
</evidence>
<dbReference type="Proteomes" id="UP000663829">
    <property type="component" value="Unassembled WGS sequence"/>
</dbReference>
<feature type="binding site" evidence="1">
    <location>
        <position position="328"/>
    </location>
    <ligand>
        <name>Mg(2+)</name>
        <dbReference type="ChEBI" id="CHEBI:18420"/>
        <label>1</label>
    </ligand>
</feature>
<feature type="binding site" evidence="1">
    <location>
        <position position="87"/>
    </location>
    <ligand>
        <name>Mg(2+)</name>
        <dbReference type="ChEBI" id="CHEBI:18420"/>
        <label>1</label>
    </ligand>
</feature>
<dbReference type="Gene3D" id="1.10.4080.10">
    <property type="entry name" value="ADP-ribosylation/Crystallin J1"/>
    <property type="match status" value="1"/>
</dbReference>
<accession>A0A814E461</accession>
<evidence type="ECO:0000313" key="3">
    <source>
        <dbReference type="EMBL" id="CAF0961130.1"/>
    </source>
</evidence>
<feature type="compositionally biased region" description="Polar residues" evidence="2">
    <location>
        <begin position="467"/>
        <end position="481"/>
    </location>
</feature>
<dbReference type="PANTHER" id="PTHR16222:SF12">
    <property type="entry name" value="ADP-RIBOSYLGLYCOHYDROLASE-RELATED"/>
    <property type="match status" value="1"/>
</dbReference>
<feature type="compositionally biased region" description="Basic and acidic residues" evidence="2">
    <location>
        <begin position="434"/>
        <end position="443"/>
    </location>
</feature>
<dbReference type="InterPro" id="IPR036705">
    <property type="entry name" value="Ribosyl_crysJ1_sf"/>
</dbReference>
<proteinExistence type="predicted"/>
<feature type="compositionally biased region" description="Polar residues" evidence="2">
    <location>
        <begin position="444"/>
        <end position="459"/>
    </location>
</feature>
<dbReference type="GO" id="GO:0046872">
    <property type="term" value="F:metal ion binding"/>
    <property type="evidence" value="ECO:0007669"/>
    <property type="project" value="UniProtKB-KW"/>
</dbReference>
<dbReference type="InterPro" id="IPR050792">
    <property type="entry name" value="ADP-ribosylglycohydrolase"/>
</dbReference>
<feature type="binding site" evidence="1">
    <location>
        <position position="86"/>
    </location>
    <ligand>
        <name>Mg(2+)</name>
        <dbReference type="ChEBI" id="CHEBI:18420"/>
        <label>1</label>
    </ligand>
</feature>
<evidence type="ECO:0000313" key="5">
    <source>
        <dbReference type="Proteomes" id="UP000663829"/>
    </source>
</evidence>
<feature type="region of interest" description="Disordered" evidence="2">
    <location>
        <begin position="425"/>
        <end position="491"/>
    </location>
</feature>
<feature type="binding site" evidence="1">
    <location>
        <position position="325"/>
    </location>
    <ligand>
        <name>Mg(2+)</name>
        <dbReference type="ChEBI" id="CHEBI:18420"/>
        <label>1</label>
    </ligand>
</feature>
<dbReference type="Proteomes" id="UP000681722">
    <property type="component" value="Unassembled WGS sequence"/>
</dbReference>
<dbReference type="Pfam" id="PF03747">
    <property type="entry name" value="ADP_ribosyl_GH"/>
    <property type="match status" value="1"/>
</dbReference>
<dbReference type="EMBL" id="CAJOBC010002488">
    <property type="protein sequence ID" value="CAF3735626.1"/>
    <property type="molecule type" value="Genomic_DNA"/>
</dbReference>
<comment type="cofactor">
    <cofactor evidence="1">
        <name>Mg(2+)</name>
        <dbReference type="ChEBI" id="CHEBI:18420"/>
    </cofactor>
    <text evidence="1">Binds 2 magnesium ions per subunit.</text>
</comment>
<feature type="binding site" evidence="1">
    <location>
        <position position="327"/>
    </location>
    <ligand>
        <name>Mg(2+)</name>
        <dbReference type="ChEBI" id="CHEBI:18420"/>
        <label>1</label>
    </ligand>
</feature>
<dbReference type="OrthoDB" id="410104at2759"/>
<keyword evidence="1" id="KW-0460">Magnesium</keyword>
<dbReference type="PANTHER" id="PTHR16222">
    <property type="entry name" value="ADP-RIBOSYLGLYCOHYDROLASE"/>
    <property type="match status" value="1"/>
</dbReference>
<feature type="compositionally biased region" description="Basic residues" evidence="2">
    <location>
        <begin position="482"/>
        <end position="491"/>
    </location>
</feature>
<gene>
    <name evidence="3" type="ORF">GPM918_LOCUS11758</name>
    <name evidence="4" type="ORF">SRO942_LOCUS11759</name>
</gene>
<evidence type="ECO:0000313" key="4">
    <source>
        <dbReference type="EMBL" id="CAF3735626.1"/>
    </source>
</evidence>
<sequence>MDTDLLSIFVRCDGVLPHEIQCPKSPQEKNNQIDVDKFKGSLLGLAVGDALGAHVEFRPYSYLQDNPVSDLVGGGTWGLEAGKWTDDTSMALCLTVSLIVRGDFDAYDQLVRYKWWHKFGYLSSTGQCFDIGSATRASLETFYRRQLRLAEQLSITTEDDIDNLPKNRVDEQKFNTECGESDGAGNGALMRLAPVALFFCRSVKEMIQFAGNSALLTHGDKKAVDACRYYALLIYFAVNGCSKSELLDQRLCEKAWNMGWFGKEPLHEDVVRVAEGSYKRRGGYEDGIRGKGYIISAMEAALWAFWSDEGSFERGVLQAINLGDDTDTTAAIYGQLAGAFYGAKAIPQKWLGQLYARDFIESLAGWLKYKGCMWSKNSSTSDRDGVNNQQLIQTSKPVRTGFMQKKATIVKTATKINRSSAASTCARSTIMSKTKTDKPKPVEQRSSTVVTRSMAQSNKPVHRTSRPRSSTKQIITPTTSNRKIRKTYNDG</sequence>
<dbReference type="InterPro" id="IPR005502">
    <property type="entry name" value="Ribosyl_crysJ1"/>
</dbReference>
<organism evidence="3 5">
    <name type="scientific">Didymodactylos carnosus</name>
    <dbReference type="NCBI Taxonomy" id="1234261"/>
    <lineage>
        <taxon>Eukaryota</taxon>
        <taxon>Metazoa</taxon>
        <taxon>Spiralia</taxon>
        <taxon>Gnathifera</taxon>
        <taxon>Rotifera</taxon>
        <taxon>Eurotatoria</taxon>
        <taxon>Bdelloidea</taxon>
        <taxon>Philodinida</taxon>
        <taxon>Philodinidae</taxon>
        <taxon>Didymodactylos</taxon>
    </lineage>
</organism>
<name>A0A814E461_9BILA</name>
<protein>
    <recommendedName>
        <fullName evidence="6">ADP-ribosylglycohydrolase</fullName>
    </recommendedName>
</protein>
<evidence type="ECO:0000256" key="2">
    <source>
        <dbReference type="SAM" id="MobiDB-lite"/>
    </source>
</evidence>
<dbReference type="SUPFAM" id="SSF101478">
    <property type="entry name" value="ADP-ribosylglycohydrolase"/>
    <property type="match status" value="1"/>
</dbReference>
<keyword evidence="1" id="KW-0479">Metal-binding</keyword>